<gene>
    <name evidence="1" type="ORF">GCM10017620_15150</name>
</gene>
<keyword evidence="2" id="KW-1185">Reference proteome</keyword>
<protein>
    <recommendedName>
        <fullName evidence="3">Carboxypeptidase regulatory-like domain-containing protein</fullName>
    </recommendedName>
</protein>
<reference evidence="1" key="2">
    <citation type="submission" date="2023-01" db="EMBL/GenBank/DDBJ databases">
        <authorList>
            <person name="Sun Q."/>
            <person name="Evtushenko L."/>
        </authorList>
    </citation>
    <scope>NUCLEOTIDE SEQUENCE</scope>
    <source>
        <strain evidence="1">VKM B-1499</strain>
    </source>
</reference>
<reference evidence="1" key="1">
    <citation type="journal article" date="2014" name="Int. J. Syst. Evol. Microbiol.">
        <title>Complete genome of a new Firmicutes species belonging to the dominant human colonic microbiota ('Ruminococcus bicirculans') reveals two chromosomes and a selective capacity to utilize plant glucans.</title>
        <authorList>
            <consortium name="NISC Comparative Sequencing Program"/>
            <person name="Wegmann U."/>
            <person name="Louis P."/>
            <person name="Goesmann A."/>
            <person name="Henrissat B."/>
            <person name="Duncan S.H."/>
            <person name="Flint H.J."/>
        </authorList>
    </citation>
    <scope>NUCLEOTIDE SEQUENCE</scope>
    <source>
        <strain evidence="1">VKM B-1499</strain>
    </source>
</reference>
<evidence type="ECO:0000313" key="2">
    <source>
        <dbReference type="Proteomes" id="UP001143509"/>
    </source>
</evidence>
<name>A0ABQ5T7H5_9CAUL</name>
<comment type="caution">
    <text evidence="1">The sequence shown here is derived from an EMBL/GenBank/DDBJ whole genome shotgun (WGS) entry which is preliminary data.</text>
</comment>
<proteinExistence type="predicted"/>
<evidence type="ECO:0000313" key="1">
    <source>
        <dbReference type="EMBL" id="GLK48542.1"/>
    </source>
</evidence>
<evidence type="ECO:0008006" key="3">
    <source>
        <dbReference type="Google" id="ProtNLM"/>
    </source>
</evidence>
<accession>A0ABQ5T7H5</accession>
<dbReference type="Proteomes" id="UP001143509">
    <property type="component" value="Unassembled WGS sequence"/>
</dbReference>
<organism evidence="1 2">
    <name type="scientific">Brevundimonas intermedia</name>
    <dbReference type="NCBI Taxonomy" id="74315"/>
    <lineage>
        <taxon>Bacteria</taxon>
        <taxon>Pseudomonadati</taxon>
        <taxon>Pseudomonadota</taxon>
        <taxon>Alphaproteobacteria</taxon>
        <taxon>Caulobacterales</taxon>
        <taxon>Caulobacteraceae</taxon>
        <taxon>Brevundimonas</taxon>
    </lineage>
</organism>
<dbReference type="EMBL" id="BSFD01000003">
    <property type="protein sequence ID" value="GLK48542.1"/>
    <property type="molecule type" value="Genomic_DNA"/>
</dbReference>
<sequence>MRDGADVVVRGRAGPNARVVLRGTDGAAVAVAADAAGRFELRVPVGTGDLRLTPEVQVGEDAAPSPETLVLIGGGAGPLLLIASGEPTRRLDGRGVLDAVDSDGAAVILSGRTAGDLPNVLIDGARISVMRGPEGAWRATAPGGGTAVIEVDGARFAFPGFGAQSDFTPVRAGDGWRLTWPTGQSGRQTAWLPDRRS</sequence>